<evidence type="ECO:0008006" key="4">
    <source>
        <dbReference type="Google" id="ProtNLM"/>
    </source>
</evidence>
<comment type="caution">
    <text evidence="2">The sequence shown here is derived from an EMBL/GenBank/DDBJ whole genome shotgun (WGS) entry which is preliminary data.</text>
</comment>
<accession>A0A4R5ACJ6</accession>
<evidence type="ECO:0000313" key="3">
    <source>
        <dbReference type="Proteomes" id="UP000294513"/>
    </source>
</evidence>
<reference evidence="2 3" key="1">
    <citation type="submission" date="2019-03" db="EMBL/GenBank/DDBJ databases">
        <title>Draft genome sequences of novel Actinobacteria.</title>
        <authorList>
            <person name="Sahin N."/>
            <person name="Ay H."/>
            <person name="Saygin H."/>
        </authorList>
    </citation>
    <scope>NUCLEOTIDE SEQUENCE [LARGE SCALE GENOMIC DNA]</scope>
    <source>
        <strain evidence="2 3">H3C3</strain>
    </source>
</reference>
<dbReference type="OrthoDB" id="3476813at2"/>
<proteinExistence type="predicted"/>
<keyword evidence="3" id="KW-1185">Reference proteome</keyword>
<dbReference type="EMBL" id="SMKU01000321">
    <property type="protein sequence ID" value="TDD69415.1"/>
    <property type="molecule type" value="Genomic_DNA"/>
</dbReference>
<gene>
    <name evidence="2" type="ORF">E1298_37460</name>
</gene>
<name>A0A4R5ACJ6_9ACTN</name>
<sequence>MESMSRLTACALAALLVAGCSSGEKKPPAPPGSREYRTDAYTFAYPSTWTPRTTTEEGGAPVLKVDGPELPSGVYDGQVHVGRRDRHAGGLADQLSQFRGLAQLNGYRVTAVRETKLDGAADARRIEARYEITTQDGTRTPMRLLGLYALTKRRTLLEFMIRSPERGTAAAQAPAILASFRLTGGR</sequence>
<evidence type="ECO:0000256" key="1">
    <source>
        <dbReference type="SAM" id="MobiDB-lite"/>
    </source>
</evidence>
<protein>
    <recommendedName>
        <fullName evidence="4">DUF1795 domain-containing protein</fullName>
    </recommendedName>
</protein>
<organism evidence="2 3">
    <name type="scientific">Actinomadura rubrisoli</name>
    <dbReference type="NCBI Taxonomy" id="2530368"/>
    <lineage>
        <taxon>Bacteria</taxon>
        <taxon>Bacillati</taxon>
        <taxon>Actinomycetota</taxon>
        <taxon>Actinomycetes</taxon>
        <taxon>Streptosporangiales</taxon>
        <taxon>Thermomonosporaceae</taxon>
        <taxon>Actinomadura</taxon>
    </lineage>
</organism>
<feature type="region of interest" description="Disordered" evidence="1">
    <location>
        <begin position="48"/>
        <end position="67"/>
    </location>
</feature>
<dbReference type="RefSeq" id="WP_131901935.1">
    <property type="nucleotide sequence ID" value="NZ_SMKU01000321.1"/>
</dbReference>
<dbReference type="Proteomes" id="UP000294513">
    <property type="component" value="Unassembled WGS sequence"/>
</dbReference>
<dbReference type="AlphaFoldDB" id="A0A4R5ACJ6"/>
<evidence type="ECO:0000313" key="2">
    <source>
        <dbReference type="EMBL" id="TDD69415.1"/>
    </source>
</evidence>
<dbReference type="PROSITE" id="PS51257">
    <property type="entry name" value="PROKAR_LIPOPROTEIN"/>
    <property type="match status" value="1"/>
</dbReference>